<dbReference type="CDD" id="cd22157">
    <property type="entry name" value="F-box_AtFBW1-like"/>
    <property type="match status" value="1"/>
</dbReference>
<dbReference type="AlphaFoldDB" id="A0A4S8JLY0"/>
<dbReference type="PANTHER" id="PTHR47712">
    <property type="entry name" value="OS09G0555300 PROTEIN"/>
    <property type="match status" value="1"/>
</dbReference>
<dbReference type="InterPro" id="IPR006652">
    <property type="entry name" value="Kelch_1"/>
</dbReference>
<reference evidence="3 4" key="1">
    <citation type="journal article" date="2019" name="Nat. Plants">
        <title>Genome sequencing of Musa balbisiana reveals subgenome evolution and function divergence in polyploid bananas.</title>
        <authorList>
            <person name="Yao X."/>
        </authorList>
    </citation>
    <scope>NUCLEOTIDE SEQUENCE [LARGE SCALE GENOMIC DNA]</scope>
    <source>
        <strain evidence="4">cv. DH-PKW</strain>
        <tissue evidence="3">Leaves</tissue>
    </source>
</reference>
<dbReference type="Pfam" id="PF00646">
    <property type="entry name" value="F-box"/>
    <property type="match status" value="1"/>
</dbReference>
<dbReference type="SUPFAM" id="SSF117281">
    <property type="entry name" value="Kelch motif"/>
    <property type="match status" value="1"/>
</dbReference>
<gene>
    <name evidence="3" type="ORF">C4D60_Mb01t04900</name>
</gene>
<dbReference type="InterPro" id="IPR036047">
    <property type="entry name" value="F-box-like_dom_sf"/>
</dbReference>
<keyword evidence="1" id="KW-0677">Repeat</keyword>
<evidence type="ECO:0000313" key="3">
    <source>
        <dbReference type="EMBL" id="THU62414.1"/>
    </source>
</evidence>
<dbReference type="SMART" id="SM00612">
    <property type="entry name" value="Kelch"/>
    <property type="match status" value="2"/>
</dbReference>
<dbReference type="Pfam" id="PF01344">
    <property type="entry name" value="Kelch_1"/>
    <property type="match status" value="2"/>
</dbReference>
<evidence type="ECO:0000313" key="4">
    <source>
        <dbReference type="Proteomes" id="UP000317650"/>
    </source>
</evidence>
<sequence length="621" mass="69936">MEGLRISKSLVRSVSQKYKKKRSVFRAAHSGGSSRHNSYTCLGLYVKGGGCRRVGACDDFDSTIKRRFSAMDECIPQRMINGVEDRGVGMECFSYGVSEKFWRRSSRKEKPSVQCPSTSSYAVPASLPDDVLEMILARLPLSSVMTARCVCKKWRHLTSTPHFIQMRSDCSYGSPWLFLFGITKGGCHAGDIHALDVSGDRWHMIHSDVLKGRFLFSVTSIKSDIYVVGGCSRSSLSMEKRSIKTHKGVLVFNPLSGSWRKTAPMKSARSGPVLGVFEVGASCSLFEARPKFQNQLQLKSRIGGVSDVYKDPHRLSVRLRLRDAFSEEDVSSEHKRRPSNFVGENMSKQLKFALIAVGGCGSWDEPLESGEIYDPVTDKWIEIASLPGEFGVICSGAICGKMFYVYSETDKLAGYDLERGFWMTIQVCHPPPRLREYYPKLIACSSRLFFSCVSWCERDGQPNRSEIAVRKLWELDFTLRAWNEVSWHPDAPMDRNALFLADDDIIYSIEMFRIFGQVLDFLTACHVSETGLKWHRITKKHATHEVDASSCVIKSMLLVFSFFKIFLFLRLGSSKIEYRNLAKCSKVKESDQQYFLVRSKSTLAAFSPCDSVHSGPSGTHS</sequence>
<dbReference type="InterPro" id="IPR001810">
    <property type="entry name" value="F-box_dom"/>
</dbReference>
<keyword evidence="4" id="KW-1185">Reference proteome</keyword>
<proteinExistence type="predicted"/>
<dbReference type="PROSITE" id="PS50181">
    <property type="entry name" value="FBOX"/>
    <property type="match status" value="1"/>
</dbReference>
<feature type="domain" description="F-box" evidence="2">
    <location>
        <begin position="121"/>
        <end position="166"/>
    </location>
</feature>
<dbReference type="PANTHER" id="PTHR47712:SF1">
    <property type="entry name" value="OS09G0555300 PROTEIN"/>
    <property type="match status" value="1"/>
</dbReference>
<accession>A0A4S8JLY0</accession>
<dbReference type="GO" id="GO:0019005">
    <property type="term" value="C:SCF ubiquitin ligase complex"/>
    <property type="evidence" value="ECO:0007669"/>
    <property type="project" value="TreeGrafter"/>
</dbReference>
<dbReference type="Gene3D" id="2.120.10.80">
    <property type="entry name" value="Kelch-type beta propeller"/>
    <property type="match status" value="2"/>
</dbReference>
<protein>
    <recommendedName>
        <fullName evidence="2">F-box domain-containing protein</fullName>
    </recommendedName>
</protein>
<organism evidence="3 4">
    <name type="scientific">Musa balbisiana</name>
    <name type="common">Banana</name>
    <dbReference type="NCBI Taxonomy" id="52838"/>
    <lineage>
        <taxon>Eukaryota</taxon>
        <taxon>Viridiplantae</taxon>
        <taxon>Streptophyta</taxon>
        <taxon>Embryophyta</taxon>
        <taxon>Tracheophyta</taxon>
        <taxon>Spermatophyta</taxon>
        <taxon>Magnoliopsida</taxon>
        <taxon>Liliopsida</taxon>
        <taxon>Zingiberales</taxon>
        <taxon>Musaceae</taxon>
        <taxon>Musa</taxon>
    </lineage>
</organism>
<dbReference type="FunFam" id="1.20.1280.50:FF:000008">
    <property type="entry name" value="F-box only protein 6"/>
    <property type="match status" value="1"/>
</dbReference>
<evidence type="ECO:0000256" key="1">
    <source>
        <dbReference type="ARBA" id="ARBA00022737"/>
    </source>
</evidence>
<evidence type="ECO:0000259" key="2">
    <source>
        <dbReference type="PROSITE" id="PS50181"/>
    </source>
</evidence>
<dbReference type="EMBL" id="PYDT01000004">
    <property type="protein sequence ID" value="THU62414.1"/>
    <property type="molecule type" value="Genomic_DNA"/>
</dbReference>
<dbReference type="SUPFAM" id="SSF81383">
    <property type="entry name" value="F-box domain"/>
    <property type="match status" value="1"/>
</dbReference>
<comment type="caution">
    <text evidence="3">The sequence shown here is derived from an EMBL/GenBank/DDBJ whole genome shotgun (WGS) entry which is preliminary data.</text>
</comment>
<dbReference type="Proteomes" id="UP000317650">
    <property type="component" value="Chromosome 1"/>
</dbReference>
<name>A0A4S8JLY0_MUSBA</name>
<dbReference type="InterPro" id="IPR015915">
    <property type="entry name" value="Kelch-typ_b-propeller"/>
</dbReference>
<dbReference type="SMART" id="SM00256">
    <property type="entry name" value="FBOX"/>
    <property type="match status" value="1"/>
</dbReference>